<evidence type="ECO:0000313" key="2">
    <source>
        <dbReference type="RefSeq" id="XP_068076855.1"/>
    </source>
</evidence>
<accession>A0AB32TS44</accession>
<reference evidence="2" key="1">
    <citation type="submission" date="2025-08" db="UniProtKB">
        <authorList>
            <consortium name="RefSeq"/>
        </authorList>
    </citation>
    <scope>IDENTIFICATION</scope>
    <source>
        <strain evidence="2">Tuebingen</strain>
        <tissue evidence="2">Fibroblasts and whole tissue</tissue>
    </source>
</reference>
<gene>
    <name evidence="2 3" type="primary">ccdc87</name>
</gene>
<evidence type="ECO:0000313" key="1">
    <source>
        <dbReference type="Proteomes" id="UP000000437"/>
    </source>
</evidence>
<protein>
    <submittedName>
        <fullName evidence="2">Coiled-coil domain-containing protein 87 isoform X1</fullName>
    </submittedName>
</protein>
<proteinExistence type="predicted"/>
<dbReference type="PANTHER" id="PTHR16078:SF1">
    <property type="entry name" value="COILED-COIL DOMAIN-CONTAINING PROTEIN 87"/>
    <property type="match status" value="1"/>
</dbReference>
<dbReference type="RefSeq" id="XP_068076855.1">
    <property type="nucleotide sequence ID" value="XM_068220754.2"/>
</dbReference>
<dbReference type="ZFIN" id="ZDB-GENE-041210-118">
    <property type="gene designation" value="ccdc87"/>
</dbReference>
<name>A0AB32TS44_DANRE</name>
<dbReference type="CTD" id="55231"/>
<evidence type="ECO:0000313" key="3">
    <source>
        <dbReference type="ZFIN" id="ZDB-GENE-041210-118"/>
    </source>
</evidence>
<dbReference type="GeneID" id="556936"/>
<dbReference type="Proteomes" id="UP000000437">
    <property type="component" value="Chromosome 4"/>
</dbReference>
<sequence>MDVRVGRMTDRSKEVMLESSVNNKKRCIPSSLTQLCKQLEDRIMQISQRYSICDEDRQSLTAVLSSELALIWQDLKIRPVDSTLSRDEKVQLHRQTFSEVLHICEQLFLRYLHLTETLRRRGVFSDCANRKRLAAQLAVDCTSLLNIRSIRCRIVTGIKAMRSTVIQQKALQTETCTQEKTVEDDLREIQDKIGELDLQSVYDLLPCNMEQILYKTDNQCSTASICSTLKQERDQSPNQNRLVRLKGCHSMPNLRRESLLEELDIRQLRRPSSPLLLLSTDSPSSLEKHISPGEDLKRLLQESDNEDDCNCEADLFPLIDALTFFNSSRLQKLKKRLLKMKEEVKEKKKGRAVEKQLRAQGDVVSVAFTPQTIMRTAAVRVPDWVFPETLKLRMCPPVYNDLTKEIDSASVLQMDQNLIEQKQEMSNVYEELFKNISTKYFDFEEDPTIEPSLKNPLCLPKRIVNDKLINQSLRRPNPYNISHRKRIERNVNRKRPEDVTTRAYRAWFQWWRCQLSLDDYLDYISNQDSDYLPVLFHLYDSDDDGEEAERHKLDQLQKAERRRKQQERIDSLRRCKQEFVPGFWNINTIEMGGLGREPELDERKFEEDVEGEGPASGLLDTEQLQLRLERVWNALHLPEGQRLDMAIKYSSYEHRDHLQEAIAAWEQATCLIQKRELLLSRLEDFEKEASDPNRFFQPGFPGSSMARMEEATQREKLNSQISVVDEELSQIIGQITTRFHDNISYKGRPYREKMRWDRTEMLYWLQQERRVQSLEMFLKGQTALPVRLPPLSQSQELYPGNHQNLLEQPTSDCERSGRILQHCEL</sequence>
<organism evidence="1 2">
    <name type="scientific">Danio rerio</name>
    <name type="common">Zebrafish</name>
    <name type="synonym">Brachydanio rerio</name>
    <dbReference type="NCBI Taxonomy" id="7955"/>
    <lineage>
        <taxon>Eukaryota</taxon>
        <taxon>Metazoa</taxon>
        <taxon>Chordata</taxon>
        <taxon>Craniata</taxon>
        <taxon>Vertebrata</taxon>
        <taxon>Euteleostomi</taxon>
        <taxon>Actinopterygii</taxon>
        <taxon>Neopterygii</taxon>
        <taxon>Teleostei</taxon>
        <taxon>Ostariophysi</taxon>
        <taxon>Cypriniformes</taxon>
        <taxon>Danionidae</taxon>
        <taxon>Danioninae</taxon>
        <taxon>Danio</taxon>
    </lineage>
</organism>
<dbReference type="AlphaFoldDB" id="A0AB32TS44"/>
<dbReference type="InterPro" id="IPR037383">
    <property type="entry name" value="CCDC87"/>
</dbReference>
<dbReference type="AGR" id="ZFIN:ZDB-GENE-041210-118"/>
<dbReference type="KEGG" id="dre:556936"/>
<dbReference type="Gene3D" id="1.20.58.1520">
    <property type="match status" value="1"/>
</dbReference>
<dbReference type="PANTHER" id="PTHR16078">
    <property type="entry name" value="COILED-COIL DOMAIN-CONTAINING PROTEIN 87"/>
    <property type="match status" value="1"/>
</dbReference>
<keyword evidence="1" id="KW-1185">Reference proteome</keyword>